<evidence type="ECO:0000313" key="2">
    <source>
        <dbReference type="EMBL" id="KAJ1091775.1"/>
    </source>
</evidence>
<keyword evidence="1" id="KW-0472">Membrane</keyword>
<sequence length="131" mass="15356">MPNKEHTFKIHSTTKVSLFQLLYHLVARFPCEVAVDLNPWTWRILMHMFLQKHLRMIFQCIAISAMVCSAIFLGYYRSSVFRILKPSSKKILVFDSLAANLQTYTSYMINWSLFKNQSTTSAECAMSHRQR</sequence>
<gene>
    <name evidence="2" type="ORF">NDU88_004890</name>
</gene>
<dbReference type="Proteomes" id="UP001066276">
    <property type="component" value="Chromosome 11"/>
</dbReference>
<proteinExistence type="predicted"/>
<evidence type="ECO:0000313" key="3">
    <source>
        <dbReference type="Proteomes" id="UP001066276"/>
    </source>
</evidence>
<accession>A0AAV7LVZ1</accession>
<evidence type="ECO:0000256" key="1">
    <source>
        <dbReference type="SAM" id="Phobius"/>
    </source>
</evidence>
<feature type="transmembrane region" description="Helical" evidence="1">
    <location>
        <begin position="56"/>
        <end position="76"/>
    </location>
</feature>
<keyword evidence="1" id="KW-1133">Transmembrane helix</keyword>
<reference evidence="2" key="1">
    <citation type="journal article" date="2022" name="bioRxiv">
        <title>Sequencing and chromosome-scale assembly of the giantPleurodeles waltlgenome.</title>
        <authorList>
            <person name="Brown T."/>
            <person name="Elewa A."/>
            <person name="Iarovenko S."/>
            <person name="Subramanian E."/>
            <person name="Araus A.J."/>
            <person name="Petzold A."/>
            <person name="Susuki M."/>
            <person name="Suzuki K.-i.T."/>
            <person name="Hayashi T."/>
            <person name="Toyoda A."/>
            <person name="Oliveira C."/>
            <person name="Osipova E."/>
            <person name="Leigh N.D."/>
            <person name="Simon A."/>
            <person name="Yun M.H."/>
        </authorList>
    </citation>
    <scope>NUCLEOTIDE SEQUENCE</scope>
    <source>
        <strain evidence="2">20211129_DDA</strain>
        <tissue evidence="2">Liver</tissue>
    </source>
</reference>
<organism evidence="2 3">
    <name type="scientific">Pleurodeles waltl</name>
    <name type="common">Iberian ribbed newt</name>
    <dbReference type="NCBI Taxonomy" id="8319"/>
    <lineage>
        <taxon>Eukaryota</taxon>
        <taxon>Metazoa</taxon>
        <taxon>Chordata</taxon>
        <taxon>Craniata</taxon>
        <taxon>Vertebrata</taxon>
        <taxon>Euteleostomi</taxon>
        <taxon>Amphibia</taxon>
        <taxon>Batrachia</taxon>
        <taxon>Caudata</taxon>
        <taxon>Salamandroidea</taxon>
        <taxon>Salamandridae</taxon>
        <taxon>Pleurodelinae</taxon>
        <taxon>Pleurodeles</taxon>
    </lineage>
</organism>
<comment type="caution">
    <text evidence="2">The sequence shown here is derived from an EMBL/GenBank/DDBJ whole genome shotgun (WGS) entry which is preliminary data.</text>
</comment>
<name>A0AAV7LVZ1_PLEWA</name>
<dbReference type="AlphaFoldDB" id="A0AAV7LVZ1"/>
<keyword evidence="3" id="KW-1185">Reference proteome</keyword>
<protein>
    <submittedName>
        <fullName evidence="2">Uncharacterized protein</fullName>
    </submittedName>
</protein>
<dbReference type="EMBL" id="JANPWB010000015">
    <property type="protein sequence ID" value="KAJ1091775.1"/>
    <property type="molecule type" value="Genomic_DNA"/>
</dbReference>
<keyword evidence="1" id="KW-0812">Transmembrane</keyword>